<dbReference type="Proteomes" id="UP000198582">
    <property type="component" value="Unassembled WGS sequence"/>
</dbReference>
<feature type="region of interest" description="Disordered" evidence="1">
    <location>
        <begin position="1"/>
        <end position="23"/>
    </location>
</feature>
<dbReference type="InterPro" id="IPR037175">
    <property type="entry name" value="KFase_sf"/>
</dbReference>
<evidence type="ECO:0000256" key="1">
    <source>
        <dbReference type="SAM" id="MobiDB-lite"/>
    </source>
</evidence>
<sequence length="294" mass="31023">MGQEDASMPTDLPSNWGRWGDDDERGTLNLITGEVRARAAAEVRTGQSVSLAQPIEPVTLLGGPFAPETTEGSPVFQMISHTGTVQASADLMLVTNHHPRSTHLDALAHQTFEGKAYPGRPLAECVTPIGVRFGSTAGFASGIVTRGVLLDLAADGPLPTDHVVSPEDLEAAEEREGVRLESGDAMVIRGGQLLRLNQPIPGLSVDSVRWMHRRGVSLYVGDIGDAHPPQVPGAPSPLHTVALARMGMPLLDAAQVEELAAVCAELGRYSFLLSAAPPRIHGLTGVPVNPIAIF</sequence>
<organism evidence="2 3">
    <name type="scientific">Amycolatopsis saalfeldensis</name>
    <dbReference type="NCBI Taxonomy" id="394193"/>
    <lineage>
        <taxon>Bacteria</taxon>
        <taxon>Bacillati</taxon>
        <taxon>Actinomycetota</taxon>
        <taxon>Actinomycetes</taxon>
        <taxon>Pseudonocardiales</taxon>
        <taxon>Pseudonocardiaceae</taxon>
        <taxon>Amycolatopsis</taxon>
    </lineage>
</organism>
<reference evidence="2 3" key="1">
    <citation type="submission" date="2016-10" db="EMBL/GenBank/DDBJ databases">
        <authorList>
            <person name="de Groot N.N."/>
        </authorList>
    </citation>
    <scope>NUCLEOTIDE SEQUENCE [LARGE SCALE GENOMIC DNA]</scope>
    <source>
        <strain evidence="2 3">DSM 44993</strain>
    </source>
</reference>
<protein>
    <submittedName>
        <fullName evidence="2">Kynurenine formamidase</fullName>
    </submittedName>
</protein>
<evidence type="ECO:0000313" key="3">
    <source>
        <dbReference type="Proteomes" id="UP000198582"/>
    </source>
</evidence>
<gene>
    <name evidence="2" type="ORF">SAMN04489732_103595</name>
</gene>
<dbReference type="RefSeq" id="WP_218156749.1">
    <property type="nucleotide sequence ID" value="NZ_FOEF01000003.1"/>
</dbReference>
<dbReference type="STRING" id="394193.SAMN04489732_103595"/>
<dbReference type="AlphaFoldDB" id="A0A1H8V1P3"/>
<dbReference type="PANTHER" id="PTHR34861:SF10">
    <property type="entry name" value="CYCLASE"/>
    <property type="match status" value="1"/>
</dbReference>
<dbReference type="Gene3D" id="3.50.30.50">
    <property type="entry name" value="Putative cyclase"/>
    <property type="match status" value="1"/>
</dbReference>
<dbReference type="Pfam" id="PF04199">
    <property type="entry name" value="Cyclase"/>
    <property type="match status" value="1"/>
</dbReference>
<evidence type="ECO:0000313" key="2">
    <source>
        <dbReference type="EMBL" id="SEP09325.1"/>
    </source>
</evidence>
<proteinExistence type="predicted"/>
<name>A0A1H8V1P3_9PSEU</name>
<keyword evidence="3" id="KW-1185">Reference proteome</keyword>
<dbReference type="InterPro" id="IPR007325">
    <property type="entry name" value="KFase/CYL"/>
</dbReference>
<dbReference type="EMBL" id="FOEF01000003">
    <property type="protein sequence ID" value="SEP09325.1"/>
    <property type="molecule type" value="Genomic_DNA"/>
</dbReference>
<dbReference type="SUPFAM" id="SSF102198">
    <property type="entry name" value="Putative cyclase"/>
    <property type="match status" value="1"/>
</dbReference>
<dbReference type="GO" id="GO:0019441">
    <property type="term" value="P:L-tryptophan catabolic process to kynurenine"/>
    <property type="evidence" value="ECO:0007669"/>
    <property type="project" value="InterPro"/>
</dbReference>
<dbReference type="GO" id="GO:0004061">
    <property type="term" value="F:arylformamidase activity"/>
    <property type="evidence" value="ECO:0007669"/>
    <property type="project" value="InterPro"/>
</dbReference>
<accession>A0A1H8V1P3</accession>
<dbReference type="PANTHER" id="PTHR34861">
    <property type="match status" value="1"/>
</dbReference>